<dbReference type="AlphaFoldDB" id="A0A0B7FX36"/>
<accession>A0A0B7FX36</accession>
<evidence type="ECO:0000256" key="1">
    <source>
        <dbReference type="SAM" id="MobiDB-lite"/>
    </source>
</evidence>
<protein>
    <submittedName>
        <fullName evidence="2">Uncharacterized protein</fullName>
    </submittedName>
</protein>
<sequence>MANWEGISEGWESPGARARERPGDRYRDTETRGEGSRVGWPSLPSSEEEWWVENNKARVRAHVVCVRMSV</sequence>
<organism evidence="2 3">
    <name type="scientific">Thanatephorus cucumeris (strain AG1-IB / isolate 7/3/14)</name>
    <name type="common">Lettuce bottom rot fungus</name>
    <name type="synonym">Rhizoctonia solani</name>
    <dbReference type="NCBI Taxonomy" id="1108050"/>
    <lineage>
        <taxon>Eukaryota</taxon>
        <taxon>Fungi</taxon>
        <taxon>Dikarya</taxon>
        <taxon>Basidiomycota</taxon>
        <taxon>Agaricomycotina</taxon>
        <taxon>Agaricomycetes</taxon>
        <taxon>Cantharellales</taxon>
        <taxon>Ceratobasidiaceae</taxon>
        <taxon>Rhizoctonia</taxon>
        <taxon>Rhizoctonia solani AG-1</taxon>
    </lineage>
</organism>
<feature type="compositionally biased region" description="Basic and acidic residues" evidence="1">
    <location>
        <begin position="17"/>
        <end position="35"/>
    </location>
</feature>
<dbReference type="Proteomes" id="UP000059188">
    <property type="component" value="Unassembled WGS sequence"/>
</dbReference>
<dbReference type="EMBL" id="LN679164">
    <property type="protein sequence ID" value="CEL62270.1"/>
    <property type="molecule type" value="Genomic_DNA"/>
</dbReference>
<evidence type="ECO:0000313" key="2">
    <source>
        <dbReference type="EMBL" id="CEL62270.1"/>
    </source>
</evidence>
<gene>
    <name evidence="2" type="ORF">RSOLAG1IB_10334</name>
</gene>
<reference evidence="2 3" key="1">
    <citation type="submission" date="2014-11" db="EMBL/GenBank/DDBJ databases">
        <authorList>
            <person name="Wibberg Daniel"/>
        </authorList>
    </citation>
    <scope>NUCLEOTIDE SEQUENCE [LARGE SCALE GENOMIC DNA]</scope>
    <source>
        <strain evidence="2">Rhizoctonia solani AG1-IB 7/3/14</strain>
    </source>
</reference>
<name>A0A0B7FX36_THACB</name>
<keyword evidence="3" id="KW-1185">Reference proteome</keyword>
<feature type="region of interest" description="Disordered" evidence="1">
    <location>
        <begin position="1"/>
        <end position="43"/>
    </location>
</feature>
<proteinExistence type="predicted"/>
<evidence type="ECO:0000313" key="3">
    <source>
        <dbReference type="Proteomes" id="UP000059188"/>
    </source>
</evidence>